<reference evidence="3" key="1">
    <citation type="submission" date="2014-04" db="EMBL/GenBank/DDBJ databases">
        <title>In planta biocontrol of soil-borne Fusarium wilt of banana through a plant endophytic bacterium, Burkholderia cenocepacia 869T2.</title>
        <authorList>
            <person name="Ho Y.-N."/>
            <person name="Chiang H.-M."/>
            <person name="Chao C.-P."/>
            <person name="Su C.-C."/>
            <person name="Hsu H.-F."/>
            <person name="Guo C.-T."/>
            <person name="Hsieh J.-L."/>
            <person name="Huang C.-C."/>
        </authorList>
    </citation>
    <scope>NUCLEOTIDE SEQUENCE [LARGE SCALE GENOMIC DNA]</scope>
    <source>
        <strain evidence="3">869T2</strain>
    </source>
</reference>
<accession>A0A071M1K8</accession>
<dbReference type="NCBIfam" id="TIGR03510">
    <property type="entry name" value="XapX"/>
    <property type="match status" value="1"/>
</dbReference>
<gene>
    <name evidence="3" type="ORF">DT99_34455</name>
</gene>
<dbReference type="InterPro" id="IPR009872">
    <property type="entry name" value="DUF1427"/>
</dbReference>
<proteinExistence type="predicted"/>
<organism evidence="3">
    <name type="scientific">Burkholderia cenocepacia</name>
    <dbReference type="NCBI Taxonomy" id="95486"/>
    <lineage>
        <taxon>Bacteria</taxon>
        <taxon>Pseudomonadati</taxon>
        <taxon>Pseudomonadota</taxon>
        <taxon>Betaproteobacteria</taxon>
        <taxon>Burkholderiales</taxon>
        <taxon>Burkholderiaceae</taxon>
        <taxon>Burkholderia</taxon>
        <taxon>Burkholderia cepacia complex</taxon>
    </lineage>
</organism>
<name>A0A071M1K8_9BURK</name>
<keyword evidence="2" id="KW-0812">Transmembrane</keyword>
<dbReference type="InterPro" id="IPR020017">
    <property type="entry name" value="XapX_domain"/>
</dbReference>
<evidence type="ECO:0000256" key="1">
    <source>
        <dbReference type="SAM" id="MobiDB-lite"/>
    </source>
</evidence>
<feature type="region of interest" description="Disordered" evidence="1">
    <location>
        <begin position="58"/>
        <end position="78"/>
    </location>
</feature>
<feature type="transmembrane region" description="Helical" evidence="2">
    <location>
        <begin position="26"/>
        <end position="45"/>
    </location>
</feature>
<evidence type="ECO:0008006" key="4">
    <source>
        <dbReference type="Google" id="ProtNLM"/>
    </source>
</evidence>
<dbReference type="Pfam" id="PF07235">
    <property type="entry name" value="DUF1427"/>
    <property type="match status" value="1"/>
</dbReference>
<keyword evidence="2" id="KW-0472">Membrane</keyword>
<dbReference type="AlphaFoldDB" id="A0A071M1K8"/>
<dbReference type="EMBL" id="JJOA01000076">
    <property type="protein sequence ID" value="KEA54824.1"/>
    <property type="molecule type" value="Genomic_DNA"/>
</dbReference>
<protein>
    <recommendedName>
        <fullName evidence="4">XapX domain-containing protein</fullName>
    </recommendedName>
</protein>
<dbReference type="OrthoDB" id="9009580at2"/>
<comment type="caution">
    <text evidence="3">The sequence shown here is derived from an EMBL/GenBank/DDBJ whole genome shotgun (WGS) entry which is preliminary data.</text>
</comment>
<evidence type="ECO:0000313" key="3">
    <source>
        <dbReference type="EMBL" id="KEA54824.1"/>
    </source>
</evidence>
<keyword evidence="2" id="KW-1133">Transmembrane helix</keyword>
<sequence>MPYLISMGAGIAVGLLYYLVRVQSPAPPLIALAGLLGIVVGEHAIPFVQAQMRPPAAQVQDASAANPAQDPASCNRGK</sequence>
<evidence type="ECO:0000256" key="2">
    <source>
        <dbReference type="SAM" id="Phobius"/>
    </source>
</evidence>